<protein>
    <recommendedName>
        <fullName evidence="2">High-affinity zinc uptake system protein ZnuA</fullName>
    </recommendedName>
</protein>
<dbReference type="PANTHER" id="PTHR42953:SF3">
    <property type="entry name" value="HIGH-AFFINITY ZINC UPTAKE SYSTEM PROTEIN ZNUA"/>
    <property type="match status" value="1"/>
</dbReference>
<dbReference type="EMBL" id="CP011412">
    <property type="protein sequence ID" value="AKH20156.1"/>
    <property type="molecule type" value="Genomic_DNA"/>
</dbReference>
<evidence type="ECO:0000313" key="8">
    <source>
        <dbReference type="Proteomes" id="UP000034410"/>
    </source>
</evidence>
<gene>
    <name evidence="7" type="ORF">AAY24_07060</name>
</gene>
<keyword evidence="4" id="KW-0732">Signal</keyword>
<dbReference type="OrthoDB" id="9793396at2"/>
<organism evidence="7 8">
    <name type="scientific">Sedimenticola thiotaurini</name>
    <dbReference type="NCBI Taxonomy" id="1543721"/>
    <lineage>
        <taxon>Bacteria</taxon>
        <taxon>Pseudomonadati</taxon>
        <taxon>Pseudomonadota</taxon>
        <taxon>Gammaproteobacteria</taxon>
        <taxon>Chromatiales</taxon>
        <taxon>Sedimenticolaceae</taxon>
        <taxon>Sedimenticola</taxon>
    </lineage>
</organism>
<name>A0A0F7JUC3_9GAMM</name>
<evidence type="ECO:0000313" key="7">
    <source>
        <dbReference type="EMBL" id="AKH20156.1"/>
    </source>
</evidence>
<dbReference type="InterPro" id="IPR050492">
    <property type="entry name" value="Bact_metal-bind_prot9"/>
</dbReference>
<keyword evidence="5" id="KW-0862">Zinc</keyword>
<evidence type="ECO:0000256" key="5">
    <source>
        <dbReference type="ARBA" id="ARBA00022906"/>
    </source>
</evidence>
<evidence type="ECO:0000256" key="4">
    <source>
        <dbReference type="ARBA" id="ARBA00022729"/>
    </source>
</evidence>
<keyword evidence="3" id="KW-0813">Transport</keyword>
<feature type="region of interest" description="Disordered" evidence="6">
    <location>
        <begin position="112"/>
        <end position="165"/>
    </location>
</feature>
<evidence type="ECO:0000256" key="6">
    <source>
        <dbReference type="SAM" id="MobiDB-lite"/>
    </source>
</evidence>
<keyword evidence="5" id="KW-0864">Zinc transport</keyword>
<evidence type="ECO:0000256" key="2">
    <source>
        <dbReference type="ARBA" id="ARBA00015915"/>
    </source>
</evidence>
<dbReference type="RefSeq" id="WP_046859092.1">
    <property type="nucleotide sequence ID" value="NZ_CP011412.1"/>
</dbReference>
<dbReference type="AlphaFoldDB" id="A0A0F7JUC3"/>
<dbReference type="GO" id="GO:0006829">
    <property type="term" value="P:zinc ion transport"/>
    <property type="evidence" value="ECO:0007669"/>
    <property type="project" value="UniProtKB-KW"/>
</dbReference>
<dbReference type="Proteomes" id="UP000034410">
    <property type="component" value="Chromosome"/>
</dbReference>
<dbReference type="InterPro" id="IPR006127">
    <property type="entry name" value="ZnuA-like"/>
</dbReference>
<dbReference type="Pfam" id="PF01297">
    <property type="entry name" value="ZnuA"/>
    <property type="match status" value="1"/>
</dbReference>
<keyword evidence="8" id="KW-1185">Reference proteome</keyword>
<keyword evidence="5" id="KW-0406">Ion transport</keyword>
<dbReference type="GO" id="GO:0046872">
    <property type="term" value="F:metal ion binding"/>
    <property type="evidence" value="ECO:0007669"/>
    <property type="project" value="InterPro"/>
</dbReference>
<comment type="similarity">
    <text evidence="1">Belongs to the bacterial solute-binding protein 9 family.</text>
</comment>
<dbReference type="KEGG" id="seds:AAY24_07060"/>
<accession>A0A0F7JUC3</accession>
<proteinExistence type="inferred from homology"/>
<evidence type="ECO:0000256" key="1">
    <source>
        <dbReference type="ARBA" id="ARBA00011028"/>
    </source>
</evidence>
<dbReference type="SUPFAM" id="SSF53807">
    <property type="entry name" value="Helical backbone' metal receptor"/>
    <property type="match status" value="1"/>
</dbReference>
<dbReference type="Gene3D" id="3.40.50.1980">
    <property type="entry name" value="Nitrogenase molybdenum iron protein domain"/>
    <property type="match status" value="3"/>
</dbReference>
<dbReference type="PANTHER" id="PTHR42953">
    <property type="entry name" value="HIGH-AFFINITY ZINC UPTAKE SYSTEM PROTEIN ZNUA-RELATED"/>
    <property type="match status" value="1"/>
</dbReference>
<sequence>MHKLLLLLLSLLVPALGVAEPLRVFASVVPIQTFVKKIGGEHVDARAMVRPGFNPHTYDPTPQQISALAGAVLYVRTGMPFEKAWMARIQSANPAMQVFDARHGLALREMEAHSHDDAEHDADHQEEADHDHDHEAHQEDHEQHDDHDEHAEHEADHDHEHEMDPHVWTSPTQVMQMIGNIRDKLSELAPAHAADFARNHDAFMAELVALDKELHALLDPLPNRKFMVFHPAWGYFADSYGLKQVSIEHEGKEPGSRGLTALIDQAKRDNIKVIYVQPQFNKRSATLVAQEISGAVVAVDPLAPDYVDNLRRVGREFAQVLQH</sequence>
<evidence type="ECO:0000256" key="3">
    <source>
        <dbReference type="ARBA" id="ARBA00022448"/>
    </source>
</evidence>
<reference evidence="7 8" key="1">
    <citation type="journal article" date="2015" name="Genome Announc.">
        <title>Complete Genome Sequence of Sedimenticola thiotaurini Strain SIP-G1, a Polyphosphate- and Polyhydroxyalkanoate-Accumulating Sulfur-Oxidizing Gammaproteobacterium Isolated from Salt Marsh Sediments.</title>
        <authorList>
            <person name="Flood B.E."/>
            <person name="Jones D.S."/>
            <person name="Bailey J.V."/>
        </authorList>
    </citation>
    <scope>NUCLEOTIDE SEQUENCE [LARGE SCALE GENOMIC DNA]</scope>
    <source>
        <strain evidence="7 8">SIP-G1</strain>
    </source>
</reference>
<dbReference type="PATRIC" id="fig|1543721.4.peg.1466"/>